<dbReference type="CDD" id="cd16380">
    <property type="entry name" value="YitT_C"/>
    <property type="match status" value="1"/>
</dbReference>
<protein>
    <submittedName>
        <fullName evidence="8">YitT family protein</fullName>
    </submittedName>
</protein>
<comment type="subcellular location">
    <subcellularLocation>
        <location evidence="1">Cell membrane</location>
        <topology evidence="1">Multi-pass membrane protein</topology>
    </subcellularLocation>
</comment>
<evidence type="ECO:0000256" key="6">
    <source>
        <dbReference type="SAM" id="Phobius"/>
    </source>
</evidence>
<evidence type="ECO:0000256" key="5">
    <source>
        <dbReference type="ARBA" id="ARBA00023136"/>
    </source>
</evidence>
<gene>
    <name evidence="8" type="ORF">D3Z33_12945</name>
</gene>
<dbReference type="PIRSF" id="PIRSF006483">
    <property type="entry name" value="Membrane_protein_YitT"/>
    <property type="match status" value="1"/>
</dbReference>
<feature type="transmembrane region" description="Helical" evidence="6">
    <location>
        <begin position="73"/>
        <end position="91"/>
    </location>
</feature>
<comment type="caution">
    <text evidence="8">The sequence shown here is derived from an EMBL/GenBank/DDBJ whole genome shotgun (WGS) entry which is preliminary data.</text>
</comment>
<keyword evidence="4 6" id="KW-1133">Transmembrane helix</keyword>
<dbReference type="PANTHER" id="PTHR33545">
    <property type="entry name" value="UPF0750 MEMBRANE PROTEIN YITT-RELATED"/>
    <property type="match status" value="1"/>
</dbReference>
<organism evidence="8 9">
    <name type="scientific">Senegalia massiliensis</name>
    <dbReference type="NCBI Taxonomy" id="1720316"/>
    <lineage>
        <taxon>Bacteria</taxon>
        <taxon>Bacillati</taxon>
        <taxon>Bacillota</taxon>
        <taxon>Clostridia</taxon>
        <taxon>Eubacteriales</taxon>
        <taxon>Clostridiaceae</taxon>
        <taxon>Senegalia</taxon>
    </lineage>
</organism>
<sequence>MPHSLRLVSVILGGLLCAVAINGFFIPNNLLSGGASGIALMIHYLTELPTGLLVFLLNVPIFMVGFKVVDRDFLLYSFISMFSMSLLLNLTEDIGFYIEVNDLLLETILGGLLNGIGMGIMFRNKASQGGMDIIAAILKKKLNIDIGSALMGVNLLIIGLSSFLFGLKLAMYTLIGLYIGYKILDKVQEGLDTNQTVMLISSKPETVAKKIFNELGRGATFLNGEGAYTHDDKKVIYCTVTSTQIGKLKEIVTNIDKDAFINISQSKEVKGKGFRNVEF</sequence>
<evidence type="ECO:0000259" key="7">
    <source>
        <dbReference type="Pfam" id="PF10035"/>
    </source>
</evidence>
<feature type="transmembrane region" description="Helical" evidence="6">
    <location>
        <begin position="7"/>
        <end position="26"/>
    </location>
</feature>
<keyword evidence="3 6" id="KW-0812">Transmembrane</keyword>
<proteinExistence type="predicted"/>
<evidence type="ECO:0000313" key="8">
    <source>
        <dbReference type="EMBL" id="NBI07761.1"/>
    </source>
</evidence>
<reference evidence="8 9" key="1">
    <citation type="submission" date="2018-08" db="EMBL/GenBank/DDBJ databases">
        <title>Murine metabolic-syndrome-specific gut microbial biobank.</title>
        <authorList>
            <person name="Liu C."/>
        </authorList>
    </citation>
    <scope>NUCLEOTIDE SEQUENCE [LARGE SCALE GENOMIC DNA]</scope>
    <source>
        <strain evidence="8 9">583</strain>
    </source>
</reference>
<evidence type="ECO:0000256" key="2">
    <source>
        <dbReference type="ARBA" id="ARBA00022475"/>
    </source>
</evidence>
<dbReference type="Gene3D" id="3.30.70.120">
    <property type="match status" value="1"/>
</dbReference>
<dbReference type="PANTHER" id="PTHR33545:SF5">
    <property type="entry name" value="UPF0750 MEMBRANE PROTEIN YITT"/>
    <property type="match status" value="1"/>
</dbReference>
<accession>A0A845QZL9</accession>
<keyword evidence="9" id="KW-1185">Reference proteome</keyword>
<dbReference type="Pfam" id="PF02588">
    <property type="entry name" value="YitT_membrane"/>
    <property type="match status" value="1"/>
</dbReference>
<evidence type="ECO:0000256" key="3">
    <source>
        <dbReference type="ARBA" id="ARBA00022692"/>
    </source>
</evidence>
<dbReference type="EMBL" id="QXXA01000015">
    <property type="protein sequence ID" value="NBI07761.1"/>
    <property type="molecule type" value="Genomic_DNA"/>
</dbReference>
<feature type="transmembrane region" description="Helical" evidence="6">
    <location>
        <begin position="142"/>
        <end position="163"/>
    </location>
</feature>
<dbReference type="GO" id="GO:0005886">
    <property type="term" value="C:plasma membrane"/>
    <property type="evidence" value="ECO:0007669"/>
    <property type="project" value="UniProtKB-SubCell"/>
</dbReference>
<dbReference type="Pfam" id="PF10035">
    <property type="entry name" value="DUF2179"/>
    <property type="match status" value="1"/>
</dbReference>
<feature type="transmembrane region" description="Helical" evidence="6">
    <location>
        <begin position="38"/>
        <end position="61"/>
    </location>
</feature>
<feature type="domain" description="DUF2179" evidence="7">
    <location>
        <begin position="217"/>
        <end position="271"/>
    </location>
</feature>
<dbReference type="InterPro" id="IPR019264">
    <property type="entry name" value="DUF2179"/>
</dbReference>
<evidence type="ECO:0000256" key="4">
    <source>
        <dbReference type="ARBA" id="ARBA00022989"/>
    </source>
</evidence>
<dbReference type="InterPro" id="IPR003740">
    <property type="entry name" value="YitT"/>
</dbReference>
<keyword evidence="2" id="KW-1003">Cell membrane</keyword>
<keyword evidence="5 6" id="KW-0472">Membrane</keyword>
<evidence type="ECO:0000256" key="1">
    <source>
        <dbReference type="ARBA" id="ARBA00004651"/>
    </source>
</evidence>
<dbReference type="InterPro" id="IPR051461">
    <property type="entry name" value="UPF0750_membrane"/>
</dbReference>
<evidence type="ECO:0000313" key="9">
    <source>
        <dbReference type="Proteomes" id="UP000467132"/>
    </source>
</evidence>
<dbReference type="OrthoDB" id="3180973at2"/>
<dbReference type="InterPro" id="IPR015867">
    <property type="entry name" value="N-reg_PII/ATP_PRibTrfase_C"/>
</dbReference>
<name>A0A845QZL9_9CLOT</name>
<dbReference type="AlphaFoldDB" id="A0A845QZL9"/>
<dbReference type="Proteomes" id="UP000467132">
    <property type="component" value="Unassembled WGS sequence"/>
</dbReference>
<feature type="transmembrane region" description="Helical" evidence="6">
    <location>
        <begin position="103"/>
        <end position="122"/>
    </location>
</feature>